<keyword evidence="7" id="KW-0464">Manganese</keyword>
<evidence type="ECO:0000256" key="5">
    <source>
        <dbReference type="ARBA" id="ARBA00022723"/>
    </source>
</evidence>
<evidence type="ECO:0000256" key="1">
    <source>
        <dbReference type="ARBA" id="ARBA00001936"/>
    </source>
</evidence>
<evidence type="ECO:0000256" key="3">
    <source>
        <dbReference type="ARBA" id="ARBA00008819"/>
    </source>
</evidence>
<dbReference type="GO" id="GO:0006096">
    <property type="term" value="P:glycolytic process"/>
    <property type="evidence" value="ECO:0007669"/>
    <property type="project" value="UniProtKB-UniPathway"/>
</dbReference>
<feature type="domain" description="Metalloenzyme" evidence="9">
    <location>
        <begin position="98"/>
        <end position="286"/>
    </location>
</feature>
<proteinExistence type="inferred from homology"/>
<dbReference type="EnsemblMetazoa" id="BGLB006697-RB">
    <property type="protein sequence ID" value="BGLB006697-PB"/>
    <property type="gene ID" value="BGLB006697"/>
</dbReference>
<dbReference type="InterPro" id="IPR036646">
    <property type="entry name" value="PGAM_B_sf"/>
</dbReference>
<comment type="cofactor">
    <cofactor evidence="1">
        <name>Mn(2+)</name>
        <dbReference type="ChEBI" id="CHEBI:29035"/>
    </cofactor>
</comment>
<evidence type="ECO:0000256" key="2">
    <source>
        <dbReference type="ARBA" id="ARBA00004798"/>
    </source>
</evidence>
<feature type="domain" description="BPG-independent PGAM N-terminal" evidence="10">
    <location>
        <begin position="3"/>
        <end position="88"/>
    </location>
</feature>
<dbReference type="STRING" id="6526.A0A2C9JR52"/>
<evidence type="ECO:0000256" key="6">
    <source>
        <dbReference type="ARBA" id="ARBA00023152"/>
    </source>
</evidence>
<reference evidence="11" key="1">
    <citation type="submission" date="2020-05" db="UniProtKB">
        <authorList>
            <consortium name="EnsemblMetazoa"/>
        </authorList>
    </citation>
    <scope>IDENTIFICATION</scope>
    <source>
        <strain evidence="11">BB02</strain>
    </source>
</reference>
<dbReference type="InterPro" id="IPR017850">
    <property type="entry name" value="Alkaline_phosphatase_core_sf"/>
</dbReference>
<gene>
    <name evidence="11" type="primary">106064511</name>
</gene>
<dbReference type="UniPathway" id="UPA00109">
    <property type="reaction ID" value="UER00186"/>
</dbReference>
<dbReference type="Pfam" id="PF01676">
    <property type="entry name" value="Metalloenzyme"/>
    <property type="match status" value="1"/>
</dbReference>
<dbReference type="InterPro" id="IPR006124">
    <property type="entry name" value="Metalloenzyme"/>
</dbReference>
<dbReference type="SUPFAM" id="SSF64158">
    <property type="entry name" value="2,3-Bisphosphoglycerate-independent phosphoglycerate mutase, substrate-binding domain"/>
    <property type="match status" value="1"/>
</dbReference>
<evidence type="ECO:0000256" key="8">
    <source>
        <dbReference type="ARBA" id="ARBA00023235"/>
    </source>
</evidence>
<keyword evidence="5" id="KW-0479">Metal-binding</keyword>
<evidence type="ECO:0000313" key="11">
    <source>
        <dbReference type="EnsemblMetazoa" id="BGLB006697-PB"/>
    </source>
</evidence>
<accession>A0A2C9JR52</accession>
<dbReference type="SUPFAM" id="SSF53649">
    <property type="entry name" value="Alkaline phosphatase-like"/>
    <property type="match status" value="1"/>
</dbReference>
<dbReference type="GO" id="GO:0030145">
    <property type="term" value="F:manganese ion binding"/>
    <property type="evidence" value="ECO:0007669"/>
    <property type="project" value="InterPro"/>
</dbReference>
<dbReference type="AlphaFoldDB" id="A0A2C9JR52"/>
<keyword evidence="6" id="KW-0324">Glycolysis</keyword>
<dbReference type="GO" id="GO:0004619">
    <property type="term" value="F:phosphoglycerate mutase activity"/>
    <property type="evidence" value="ECO:0007669"/>
    <property type="project" value="UniProtKB-EC"/>
</dbReference>
<name>A0A2C9JR52_BIOGL</name>
<comment type="similarity">
    <text evidence="3">Belongs to the BPG-independent phosphoglycerate mutase family.</text>
</comment>
<dbReference type="InterPro" id="IPR005995">
    <property type="entry name" value="Pgm_bpd_ind"/>
</dbReference>
<dbReference type="PANTHER" id="PTHR31637:SF0">
    <property type="entry name" value="2,3-BISPHOSPHOGLYCERATE-INDEPENDENT PHOSPHOGLYCERATE MUTASE"/>
    <property type="match status" value="1"/>
</dbReference>
<dbReference type="VEuPathDB" id="VectorBase:BGLB006697"/>
<protein>
    <recommendedName>
        <fullName evidence="4">phosphoglycerate mutase (2,3-diphosphoglycerate-independent)</fullName>
        <ecNumber evidence="4">5.4.2.12</ecNumber>
    </recommendedName>
</protein>
<evidence type="ECO:0000313" key="12">
    <source>
        <dbReference type="Proteomes" id="UP000076420"/>
    </source>
</evidence>
<evidence type="ECO:0000256" key="7">
    <source>
        <dbReference type="ARBA" id="ARBA00023211"/>
    </source>
</evidence>
<evidence type="ECO:0000259" key="9">
    <source>
        <dbReference type="Pfam" id="PF01676"/>
    </source>
</evidence>
<dbReference type="GO" id="GO:0006007">
    <property type="term" value="P:glucose catabolic process"/>
    <property type="evidence" value="ECO:0007669"/>
    <property type="project" value="InterPro"/>
</dbReference>
<dbReference type="EC" id="5.4.2.12" evidence="4"/>
<dbReference type="Gene3D" id="3.40.720.10">
    <property type="entry name" value="Alkaline Phosphatase, subunit A"/>
    <property type="match status" value="1"/>
</dbReference>
<keyword evidence="8" id="KW-0413">Isomerase</keyword>
<organism evidence="11 12">
    <name type="scientific">Biomphalaria glabrata</name>
    <name type="common">Bloodfluke planorb</name>
    <name type="synonym">Freshwater snail</name>
    <dbReference type="NCBI Taxonomy" id="6526"/>
    <lineage>
        <taxon>Eukaryota</taxon>
        <taxon>Metazoa</taxon>
        <taxon>Spiralia</taxon>
        <taxon>Lophotrochozoa</taxon>
        <taxon>Mollusca</taxon>
        <taxon>Gastropoda</taxon>
        <taxon>Heterobranchia</taxon>
        <taxon>Euthyneura</taxon>
        <taxon>Panpulmonata</taxon>
        <taxon>Hygrophila</taxon>
        <taxon>Lymnaeoidea</taxon>
        <taxon>Planorbidae</taxon>
        <taxon>Biomphalaria</taxon>
    </lineage>
</organism>
<dbReference type="Gene3D" id="3.40.1450.10">
    <property type="entry name" value="BPG-independent phosphoglycerate mutase, domain B"/>
    <property type="match status" value="1"/>
</dbReference>
<dbReference type="NCBIfam" id="TIGR01307">
    <property type="entry name" value="pgm_bpd_ind"/>
    <property type="match status" value="1"/>
</dbReference>
<dbReference type="InterPro" id="IPR011258">
    <property type="entry name" value="BPG-indep_PGM_N"/>
</dbReference>
<evidence type="ECO:0000256" key="4">
    <source>
        <dbReference type="ARBA" id="ARBA00012026"/>
    </source>
</evidence>
<sequence length="298" mass="33189">MINRQGESFTNPQEYVKTGYVKGIFDEFVEPAYNTSVNAKISDNDAIISCNFRPDRMIQLASCLTNPNYDFYPNKFNNLHFVSFTPYADSVKAPYAYKNSDIVNCLGEVLSKNNKTQLRIAETEKYAHVTFFFDGGVNVEYPGEKRILIPSPKVATYDLKPEMSIEEVTNTLIKELDNNYDVVILNFANCDMVGHTGVVEAAVKAVEAVDSAIGKLYQKIKAINGTMFILADHGNADYMLDGDVVITSHSLSPVPFIVTDKNVKLKNKIGKLADVSPTLLSYMGIKIPHEMDGEILIN</sequence>
<dbReference type="Pfam" id="PF06415">
    <property type="entry name" value="iPGM_N"/>
    <property type="match status" value="1"/>
</dbReference>
<comment type="pathway">
    <text evidence="2">Carbohydrate degradation; glycolysis; pyruvate from D-glyceraldehyde 3-phosphate: step 3/5.</text>
</comment>
<dbReference type="Proteomes" id="UP000076420">
    <property type="component" value="Unassembled WGS sequence"/>
</dbReference>
<dbReference type="PANTHER" id="PTHR31637">
    <property type="entry name" value="2,3-BISPHOSPHOGLYCERATE-INDEPENDENT PHOSPHOGLYCERATE MUTASE"/>
    <property type="match status" value="1"/>
</dbReference>
<dbReference type="GO" id="GO:0005829">
    <property type="term" value="C:cytosol"/>
    <property type="evidence" value="ECO:0007669"/>
    <property type="project" value="TreeGrafter"/>
</dbReference>
<evidence type="ECO:0000259" key="10">
    <source>
        <dbReference type="Pfam" id="PF06415"/>
    </source>
</evidence>